<dbReference type="AlphaFoldDB" id="A0A1I2L982"/>
<dbReference type="Gene3D" id="2.120.10.10">
    <property type="match status" value="1"/>
</dbReference>
<reference evidence="3 4" key="1">
    <citation type="submission" date="2016-10" db="EMBL/GenBank/DDBJ databases">
        <authorList>
            <person name="de Groot N.N."/>
        </authorList>
    </citation>
    <scope>NUCLEOTIDE SEQUENCE [LARGE SCALE GENOMIC DNA]</scope>
    <source>
        <strain evidence="3 4">CPCC 202808</strain>
    </source>
</reference>
<protein>
    <submittedName>
        <fullName evidence="3">BNR repeat-like domain-containing protein</fullName>
    </submittedName>
</protein>
<dbReference type="EMBL" id="JACBZA010000001">
    <property type="protein sequence ID" value="NYH85023.1"/>
    <property type="molecule type" value="Genomic_DNA"/>
</dbReference>
<name>A0A1I2L982_9ACTN</name>
<dbReference type="OrthoDB" id="5958808at2"/>
<dbReference type="Proteomes" id="UP000533017">
    <property type="component" value="Unassembled WGS sequence"/>
</dbReference>
<evidence type="ECO:0000313" key="3">
    <source>
        <dbReference type="EMBL" id="SFF75533.1"/>
    </source>
</evidence>
<dbReference type="RefSeq" id="WP_092880905.1">
    <property type="nucleotide sequence ID" value="NZ_FOOI01000002.1"/>
</dbReference>
<dbReference type="CDD" id="cd15482">
    <property type="entry name" value="Sialidase_non-viral"/>
    <property type="match status" value="1"/>
</dbReference>
<organism evidence="3 4">
    <name type="scientific">Actinopolymorpha cephalotaxi</name>
    <dbReference type="NCBI Taxonomy" id="504797"/>
    <lineage>
        <taxon>Bacteria</taxon>
        <taxon>Bacillati</taxon>
        <taxon>Actinomycetota</taxon>
        <taxon>Actinomycetes</taxon>
        <taxon>Propionibacteriales</taxon>
        <taxon>Actinopolymorphaceae</taxon>
        <taxon>Actinopolymorpha</taxon>
    </lineage>
</organism>
<dbReference type="PROSITE" id="PS51318">
    <property type="entry name" value="TAT"/>
    <property type="match status" value="1"/>
</dbReference>
<dbReference type="SUPFAM" id="SSF50939">
    <property type="entry name" value="Sialidases"/>
    <property type="match status" value="1"/>
</dbReference>
<feature type="chain" id="PRO_5039617376" evidence="1">
    <location>
        <begin position="24"/>
        <end position="404"/>
    </location>
</feature>
<evidence type="ECO:0000313" key="2">
    <source>
        <dbReference type="EMBL" id="NYH85023.1"/>
    </source>
</evidence>
<dbReference type="InterPro" id="IPR036278">
    <property type="entry name" value="Sialidase_sf"/>
</dbReference>
<feature type="signal peptide" evidence="1">
    <location>
        <begin position="1"/>
        <end position="23"/>
    </location>
</feature>
<evidence type="ECO:0000313" key="5">
    <source>
        <dbReference type="Proteomes" id="UP000533017"/>
    </source>
</evidence>
<evidence type="ECO:0000256" key="1">
    <source>
        <dbReference type="SAM" id="SignalP"/>
    </source>
</evidence>
<sequence>MAAHRRRRGWLLLTALAVLVAGAVVSTTTGPAAQAATRATEANGASGTLLRPNVGLYPRLVRLQHSGPANGTILGSVVTFDGNTGLGAIYASKDEGRSFEQIGTVADPASANGKGLCCATLYELPRRVGDLAAGTLLWASSAGQSTNPRQMSIQVWASRDHGRTWSHLATPVVAQNTGGLWEPEFTVTRDGRLMVFYSDETDQPAHSQLLVAQSSADGVHWTGRVPVVASSDPAARPGMSIVRRIAGGHYLMTYEVCGPSYDCKVHYRESPDGARWGDPSDLGPTVRATDGTYFRHTPTITWEPGRGRDGRLFLTGQILYAADGTVAEGNGHTVFVSDHGPAGPWRAIPAPVSVPDPYDNYCPNYSSPLLTVRHGTRLLEIATAYDSDGVCKAYYATGSEPVAR</sequence>
<keyword evidence="1" id="KW-0732">Signal</keyword>
<accession>A0A1I2L982</accession>
<evidence type="ECO:0000313" key="4">
    <source>
        <dbReference type="Proteomes" id="UP000199052"/>
    </source>
</evidence>
<dbReference type="PANTHER" id="PTHR38792:SF3">
    <property type="entry name" value="BNR_ASP-BOX REPEAT DOMAIN PROTEIN (AFU_ORTHOLOGUE AFUA_7G06430)-RELATED"/>
    <property type="match status" value="1"/>
</dbReference>
<proteinExistence type="predicted"/>
<keyword evidence="5" id="KW-1185">Reference proteome</keyword>
<dbReference type="Proteomes" id="UP000199052">
    <property type="component" value="Unassembled WGS sequence"/>
</dbReference>
<dbReference type="STRING" id="504797.SAMN05421678_1027"/>
<dbReference type="InterPro" id="IPR006311">
    <property type="entry name" value="TAT_signal"/>
</dbReference>
<dbReference type="PANTHER" id="PTHR38792">
    <property type="entry name" value="BNR/ASP-BOX REPEAT DOMAIN PROTEIN (AFU_ORTHOLOGUE AFUA_7G06430)-RELATED"/>
    <property type="match status" value="1"/>
</dbReference>
<reference evidence="2 5" key="2">
    <citation type="submission" date="2020-07" db="EMBL/GenBank/DDBJ databases">
        <title>Sequencing the genomes of 1000 actinobacteria strains.</title>
        <authorList>
            <person name="Klenk H.-P."/>
        </authorList>
    </citation>
    <scope>NUCLEOTIDE SEQUENCE [LARGE SCALE GENOMIC DNA]</scope>
    <source>
        <strain evidence="2 5">DSM 45117</strain>
    </source>
</reference>
<dbReference type="EMBL" id="FOOI01000002">
    <property type="protein sequence ID" value="SFF75533.1"/>
    <property type="molecule type" value="Genomic_DNA"/>
</dbReference>
<gene>
    <name evidence="2" type="ORF">FHR37_003874</name>
    <name evidence="3" type="ORF">SAMN05421678_1027</name>
</gene>